<dbReference type="AlphaFoldDB" id="F4RPJ1"/>
<reference evidence="3" key="1">
    <citation type="journal article" date="2011" name="Proc. Natl. Acad. Sci. U.S.A.">
        <title>Obligate biotrophy features unraveled by the genomic analysis of rust fungi.</title>
        <authorList>
            <person name="Duplessis S."/>
            <person name="Cuomo C.A."/>
            <person name="Lin Y.-C."/>
            <person name="Aerts A."/>
            <person name="Tisserant E."/>
            <person name="Veneault-Fourrey C."/>
            <person name="Joly D.L."/>
            <person name="Hacquard S."/>
            <person name="Amselem J."/>
            <person name="Cantarel B.L."/>
            <person name="Chiu R."/>
            <person name="Coutinho P.M."/>
            <person name="Feau N."/>
            <person name="Field M."/>
            <person name="Frey P."/>
            <person name="Gelhaye E."/>
            <person name="Goldberg J."/>
            <person name="Grabherr M.G."/>
            <person name="Kodira C.D."/>
            <person name="Kohler A."/>
            <person name="Kuees U."/>
            <person name="Lindquist E.A."/>
            <person name="Lucas S.M."/>
            <person name="Mago R."/>
            <person name="Mauceli E."/>
            <person name="Morin E."/>
            <person name="Murat C."/>
            <person name="Pangilinan J.L."/>
            <person name="Park R."/>
            <person name="Pearson M."/>
            <person name="Quesneville H."/>
            <person name="Rouhier N."/>
            <person name="Sakthikumar S."/>
            <person name="Salamov A.A."/>
            <person name="Schmutz J."/>
            <person name="Selles B."/>
            <person name="Shapiro H."/>
            <person name="Tanguay P."/>
            <person name="Tuskan G.A."/>
            <person name="Henrissat B."/>
            <person name="Van de Peer Y."/>
            <person name="Rouze P."/>
            <person name="Ellis J.G."/>
            <person name="Dodds P.N."/>
            <person name="Schein J.E."/>
            <person name="Zhong S."/>
            <person name="Hamelin R.C."/>
            <person name="Grigoriev I.V."/>
            <person name="Szabo L.J."/>
            <person name="Martin F."/>
        </authorList>
    </citation>
    <scope>NUCLEOTIDE SEQUENCE [LARGE SCALE GENOMIC DNA]</scope>
    <source>
        <strain evidence="3">98AG31 / pathotype 3-4-7</strain>
    </source>
</reference>
<feature type="chain" id="PRO_5003315410" evidence="1">
    <location>
        <begin position="21"/>
        <end position="136"/>
    </location>
</feature>
<dbReference type="KEGG" id="mlr:MELLADRAFT_107359"/>
<dbReference type="VEuPathDB" id="FungiDB:MELLADRAFT_107359"/>
<proteinExistence type="predicted"/>
<dbReference type="RefSeq" id="XP_007411029.1">
    <property type="nucleotide sequence ID" value="XM_007410967.1"/>
</dbReference>
<accession>F4RPJ1</accession>
<dbReference type="GeneID" id="18923150"/>
<dbReference type="EMBL" id="GL883112">
    <property type="protein sequence ID" value="EGG05540.1"/>
    <property type="molecule type" value="Genomic_DNA"/>
</dbReference>
<evidence type="ECO:0000256" key="1">
    <source>
        <dbReference type="SAM" id="SignalP"/>
    </source>
</evidence>
<organism evidence="3">
    <name type="scientific">Melampsora larici-populina (strain 98AG31 / pathotype 3-4-7)</name>
    <name type="common">Poplar leaf rust fungus</name>
    <dbReference type="NCBI Taxonomy" id="747676"/>
    <lineage>
        <taxon>Eukaryota</taxon>
        <taxon>Fungi</taxon>
        <taxon>Dikarya</taxon>
        <taxon>Basidiomycota</taxon>
        <taxon>Pucciniomycotina</taxon>
        <taxon>Pucciniomycetes</taxon>
        <taxon>Pucciniales</taxon>
        <taxon>Melampsoraceae</taxon>
        <taxon>Melampsora</taxon>
    </lineage>
</organism>
<dbReference type="HOGENOM" id="CLU_123449_0_0_1"/>
<protein>
    <submittedName>
        <fullName evidence="2">Secreted protein</fullName>
    </submittedName>
</protein>
<keyword evidence="1" id="KW-0732">Signal</keyword>
<dbReference type="InParanoid" id="F4RPJ1"/>
<gene>
    <name evidence="2" type="ORF">MELLADRAFT_107359</name>
</gene>
<evidence type="ECO:0000313" key="2">
    <source>
        <dbReference type="EMBL" id="EGG05540.1"/>
    </source>
</evidence>
<keyword evidence="3" id="KW-1185">Reference proteome</keyword>
<sequence>MRSSALLSGLLLGIISQTSAAIMRVPGPSGDIKTILHGTLGDTSSVVAWSGSFTEMQDRLAEGQRLAHLPPPKWELGSPLAANNKERILKSGGGGKAIKFRPGAGSSAADTSFSTKLTWVFLSGHLAMLRHWFARL</sequence>
<dbReference type="Proteomes" id="UP000001072">
    <property type="component" value="Unassembled WGS sequence"/>
</dbReference>
<name>F4RPJ1_MELLP</name>
<feature type="signal peptide" evidence="1">
    <location>
        <begin position="1"/>
        <end position="20"/>
    </location>
</feature>
<evidence type="ECO:0000313" key="3">
    <source>
        <dbReference type="Proteomes" id="UP000001072"/>
    </source>
</evidence>